<evidence type="ECO:0000256" key="6">
    <source>
        <dbReference type="SAM" id="MobiDB-lite"/>
    </source>
</evidence>
<gene>
    <name evidence="11" type="primary">LOC106055233</name>
</gene>
<dbReference type="InterPro" id="IPR051275">
    <property type="entry name" value="Cell_adhesion_signaling"/>
</dbReference>
<feature type="signal peptide" evidence="8">
    <location>
        <begin position="1"/>
        <end position="17"/>
    </location>
</feature>
<keyword evidence="8" id="KW-0732">Signal</keyword>
<dbReference type="Proteomes" id="UP001165740">
    <property type="component" value="Chromosome 14"/>
</dbReference>
<feature type="compositionally biased region" description="Polar residues" evidence="6">
    <location>
        <begin position="1014"/>
        <end position="1023"/>
    </location>
</feature>
<name>A0A9W2YU79_BIOGL</name>
<dbReference type="SUPFAM" id="SSF48726">
    <property type="entry name" value="Immunoglobulin"/>
    <property type="match status" value="2"/>
</dbReference>
<dbReference type="PANTHER" id="PTHR11640:SF164">
    <property type="entry name" value="MAM DOMAIN-CONTAINING GLYCOSYLPHOSPHATIDYLINOSITOL ANCHOR PROTEIN 1"/>
    <property type="match status" value="1"/>
</dbReference>
<dbReference type="PROSITE" id="PS50835">
    <property type="entry name" value="IG_LIKE"/>
    <property type="match status" value="1"/>
</dbReference>
<dbReference type="OrthoDB" id="6061647at2759"/>
<keyword evidence="4" id="KW-0325">Glycoprotein</keyword>
<dbReference type="SMART" id="SM00409">
    <property type="entry name" value="IG"/>
    <property type="match status" value="2"/>
</dbReference>
<keyword evidence="7" id="KW-1133">Transmembrane helix</keyword>
<dbReference type="AlphaFoldDB" id="A0A9W2YU79"/>
<evidence type="ECO:0000256" key="5">
    <source>
        <dbReference type="ARBA" id="ARBA00023319"/>
    </source>
</evidence>
<accession>A0A9W2YU79</accession>
<dbReference type="GO" id="GO:0098609">
    <property type="term" value="P:cell-cell adhesion"/>
    <property type="evidence" value="ECO:0007669"/>
    <property type="project" value="TreeGrafter"/>
</dbReference>
<evidence type="ECO:0000256" key="4">
    <source>
        <dbReference type="ARBA" id="ARBA00023180"/>
    </source>
</evidence>
<keyword evidence="5" id="KW-0393">Immunoglobulin domain</keyword>
<evidence type="ECO:0000256" key="2">
    <source>
        <dbReference type="ARBA" id="ARBA00023136"/>
    </source>
</evidence>
<dbReference type="InterPro" id="IPR013783">
    <property type="entry name" value="Ig-like_fold"/>
</dbReference>
<organism evidence="10 11">
    <name type="scientific">Biomphalaria glabrata</name>
    <name type="common">Bloodfluke planorb</name>
    <name type="synonym">Freshwater snail</name>
    <dbReference type="NCBI Taxonomy" id="6526"/>
    <lineage>
        <taxon>Eukaryota</taxon>
        <taxon>Metazoa</taxon>
        <taxon>Spiralia</taxon>
        <taxon>Lophotrochozoa</taxon>
        <taxon>Mollusca</taxon>
        <taxon>Gastropoda</taxon>
        <taxon>Heterobranchia</taxon>
        <taxon>Euthyneura</taxon>
        <taxon>Panpulmonata</taxon>
        <taxon>Hygrophila</taxon>
        <taxon>Lymnaeoidea</taxon>
        <taxon>Planorbidae</taxon>
        <taxon>Biomphalaria</taxon>
    </lineage>
</organism>
<dbReference type="Gene3D" id="2.60.40.10">
    <property type="entry name" value="Immunoglobulins"/>
    <property type="match status" value="1"/>
</dbReference>
<evidence type="ECO:0000256" key="8">
    <source>
        <dbReference type="SAM" id="SignalP"/>
    </source>
</evidence>
<comment type="subcellular location">
    <subcellularLocation>
        <location evidence="1">Membrane</location>
        <topology evidence="1">Single-pass type I membrane protein</topology>
    </subcellularLocation>
</comment>
<dbReference type="Pfam" id="PF13895">
    <property type="entry name" value="Ig_2"/>
    <property type="match status" value="1"/>
</dbReference>
<feature type="compositionally biased region" description="Basic and acidic residues" evidence="6">
    <location>
        <begin position="1077"/>
        <end position="1088"/>
    </location>
</feature>
<feature type="compositionally biased region" description="Acidic residues" evidence="6">
    <location>
        <begin position="1119"/>
        <end position="1130"/>
    </location>
</feature>
<feature type="transmembrane region" description="Helical" evidence="7">
    <location>
        <begin position="903"/>
        <end position="925"/>
    </location>
</feature>
<dbReference type="RefSeq" id="XP_055866283.1">
    <property type="nucleotide sequence ID" value="XM_056010308.1"/>
</dbReference>
<keyword evidence="2 7" id="KW-0472">Membrane</keyword>
<feature type="chain" id="PRO_5040763988" evidence="8">
    <location>
        <begin position="18"/>
        <end position="1169"/>
    </location>
</feature>
<dbReference type="GeneID" id="106055233"/>
<feature type="compositionally biased region" description="Polar residues" evidence="6">
    <location>
        <begin position="997"/>
        <end position="1007"/>
    </location>
</feature>
<evidence type="ECO:0000256" key="7">
    <source>
        <dbReference type="SAM" id="Phobius"/>
    </source>
</evidence>
<reference evidence="11" key="1">
    <citation type="submission" date="2025-08" db="UniProtKB">
        <authorList>
            <consortium name="RefSeq"/>
        </authorList>
    </citation>
    <scope>IDENTIFICATION</scope>
</reference>
<dbReference type="InterPro" id="IPR007110">
    <property type="entry name" value="Ig-like_dom"/>
</dbReference>
<dbReference type="InterPro" id="IPR003599">
    <property type="entry name" value="Ig_sub"/>
</dbReference>
<dbReference type="OMA" id="CETTHAR"/>
<dbReference type="GO" id="GO:0005911">
    <property type="term" value="C:cell-cell junction"/>
    <property type="evidence" value="ECO:0007669"/>
    <property type="project" value="TreeGrafter"/>
</dbReference>
<evidence type="ECO:0000256" key="1">
    <source>
        <dbReference type="ARBA" id="ARBA00004479"/>
    </source>
</evidence>
<evidence type="ECO:0000259" key="9">
    <source>
        <dbReference type="PROSITE" id="PS50835"/>
    </source>
</evidence>
<dbReference type="InterPro" id="IPR036179">
    <property type="entry name" value="Ig-like_dom_sf"/>
</dbReference>
<keyword evidence="7" id="KW-0812">Transmembrane</keyword>
<keyword evidence="3" id="KW-1015">Disulfide bond</keyword>
<evidence type="ECO:0000256" key="3">
    <source>
        <dbReference type="ARBA" id="ARBA00023157"/>
    </source>
</evidence>
<protein>
    <submittedName>
        <fullName evidence="11">Uncharacterized protein LOC106055233 isoform X1</fullName>
    </submittedName>
</protein>
<dbReference type="GO" id="GO:0050839">
    <property type="term" value="F:cell adhesion molecule binding"/>
    <property type="evidence" value="ECO:0007669"/>
    <property type="project" value="TreeGrafter"/>
</dbReference>
<keyword evidence="10" id="KW-1185">Reference proteome</keyword>
<feature type="region of interest" description="Disordered" evidence="6">
    <location>
        <begin position="976"/>
        <end position="1169"/>
    </location>
</feature>
<dbReference type="GO" id="GO:0005886">
    <property type="term" value="C:plasma membrane"/>
    <property type="evidence" value="ECO:0007669"/>
    <property type="project" value="TreeGrafter"/>
</dbReference>
<sequence>MLRLLFNLFLFCGINEAFEILDIEENRSVNLVCPRSETSDTKLEVTYSDGKKEWYANFKVGSECATYSHMKCSKDDVYNTLTLSVSNRTRNIVSYSCGDNLVYGVRFYAGPKDVKCEQPTLVGTNITIKCTTKKVYPQMDCHFYDTFNNSTQGHVKYRILQSFDSPEYLKEQCSFTVRVSSLQEGNHQFSVQVRPKSINSFKAPHIVTPTINISPIKTKLDSSCPDGESVIKGYIKAGTSATCKCLKPQSHRHVFGKVYWSNANITDSYMSSPKLTVTYPNDHNKTFYCRASPLESNPMETKFQALFAFGPNSLDISHQNLKVELCSSVTIRCSASSSSVYPGVKFEWFLDNTDALVITPEISSSELTSVVLLTARLPGKYILTCRGTNSIFSDITTETHTVVIIEASKTVQPKITIDNHNHTLRQSLQEVNITCSVSQLSNISFSCLNKTLTKTATSVSFIYNMTKEENGFICNCISKYSCYEQKVVTSPIYLAYGPSEVKASTSVLSLELCKEAIFTVAVPQSDVYPGVSFSLKVDVPGSINWELTPENVSAIVKVRAEKAGEFSFNIQAFNTFNSNIRAQTAVKVIAYDSPSLKPTLLINNGELVIEGVSSQDVNITCRSPIGNVTITVSCLGTTVSHVGAELTVSKNLTRSDNGELCHCYVQYTPSCFHNETSTVHLNVTYQASITSLTVNEKPDGIELMEGDTVTLSCLSDSNPQPHIHIETEHVLHLIPSIVLNNSTTEFGQHMWQFVYQMPNISCRQSSTYTCVAWNGLFDVKVRQSVTVSVRCGVQLLDQSTKLHELKGKSINMLAANVYLIGYPKPNNLSLLVSQSKEPVSNRSYTLLYKDTQFFYGTLFVLIDKLTEEHVTLYTVNVGNGVGSNLEFELSFMEDDEGLSQRTVIVITGVSVGTLILLLIFILIFLRLKKGDHRDRNNGLPGSVKKSKKSSFYMRSSRYVRDLFTRHRKQQLSHFSELYSDGNQGNETVPLEPLNGRSKPTCTNQTEVATAASPLLNTSGGSQKQSKKRATKSSVAVNMHFTSPEKQRVEKISLQKNSEEGKPTSIYDEADEESVVQMRKEKNKSDTSDPHSCTSTETELKDLMQLGDAPEIPDAASNEECLDNIDQDPDETIPKTVVESTSNRTSESNIYSNFRATITSAPLQDIPESE</sequence>
<evidence type="ECO:0000313" key="11">
    <source>
        <dbReference type="RefSeq" id="XP_055866283.1"/>
    </source>
</evidence>
<evidence type="ECO:0000313" key="10">
    <source>
        <dbReference type="Proteomes" id="UP001165740"/>
    </source>
</evidence>
<dbReference type="PANTHER" id="PTHR11640">
    <property type="entry name" value="NEPHRIN"/>
    <property type="match status" value="1"/>
</dbReference>
<feature type="domain" description="Ig-like" evidence="9">
    <location>
        <begin position="311"/>
        <end position="403"/>
    </location>
</feature>
<proteinExistence type="predicted"/>
<feature type="compositionally biased region" description="Basic and acidic residues" evidence="6">
    <location>
        <begin position="1042"/>
        <end position="1061"/>
    </location>
</feature>
<feature type="compositionally biased region" description="Polar residues" evidence="6">
    <location>
        <begin position="1137"/>
        <end position="1161"/>
    </location>
</feature>